<reference evidence="4 5" key="1">
    <citation type="submission" date="2019-02" db="EMBL/GenBank/DDBJ databases">
        <title>Deep-cultivation of Planctomycetes and their phenomic and genomic characterization uncovers novel biology.</title>
        <authorList>
            <person name="Wiegand S."/>
            <person name="Jogler M."/>
            <person name="Boedeker C."/>
            <person name="Pinto D."/>
            <person name="Vollmers J."/>
            <person name="Rivas-Marin E."/>
            <person name="Kohn T."/>
            <person name="Peeters S.H."/>
            <person name="Heuer A."/>
            <person name="Rast P."/>
            <person name="Oberbeckmann S."/>
            <person name="Bunk B."/>
            <person name="Jeske O."/>
            <person name="Meyerdierks A."/>
            <person name="Storesund J.E."/>
            <person name="Kallscheuer N."/>
            <person name="Luecker S."/>
            <person name="Lage O.M."/>
            <person name="Pohl T."/>
            <person name="Merkel B.J."/>
            <person name="Hornburger P."/>
            <person name="Mueller R.-W."/>
            <person name="Bruemmer F."/>
            <person name="Labrenz M."/>
            <person name="Spormann A.M."/>
            <person name="Op Den Camp H."/>
            <person name="Overmann J."/>
            <person name="Amann R."/>
            <person name="Jetten M.S.M."/>
            <person name="Mascher T."/>
            <person name="Medema M.H."/>
            <person name="Devos D.P."/>
            <person name="Kaster A.-K."/>
            <person name="Ovreas L."/>
            <person name="Rohde M."/>
            <person name="Galperin M.Y."/>
            <person name="Jogler C."/>
        </authorList>
    </citation>
    <scope>NUCLEOTIDE SEQUENCE [LARGE SCALE GENOMIC DNA]</scope>
    <source>
        <strain evidence="4 5">Q31b</strain>
    </source>
</reference>
<keyword evidence="3" id="KW-0812">Transmembrane</keyword>
<dbReference type="AlphaFoldDB" id="A0A5C6E0N5"/>
<comment type="caution">
    <text evidence="4">The sequence shown here is derived from an EMBL/GenBank/DDBJ whole genome shotgun (WGS) entry which is preliminary data.</text>
</comment>
<keyword evidence="3" id="KW-1133">Transmembrane helix</keyword>
<evidence type="ECO:0000313" key="5">
    <source>
        <dbReference type="Proteomes" id="UP000315471"/>
    </source>
</evidence>
<dbReference type="OrthoDB" id="226892at2"/>
<accession>A0A5C6E0N5</accession>
<keyword evidence="5" id="KW-1185">Reference proteome</keyword>
<name>A0A5C6E0N5_9BACT</name>
<dbReference type="InterPro" id="IPR019934">
    <property type="entry name" value="CHP03545"/>
</dbReference>
<protein>
    <submittedName>
        <fullName evidence="4">Uncharacterized protein</fullName>
    </submittedName>
</protein>
<feature type="region of interest" description="Disordered" evidence="2">
    <location>
        <begin position="111"/>
        <end position="134"/>
    </location>
</feature>
<feature type="coiled-coil region" evidence="1">
    <location>
        <begin position="145"/>
        <end position="230"/>
    </location>
</feature>
<evidence type="ECO:0000256" key="1">
    <source>
        <dbReference type="SAM" id="Coils"/>
    </source>
</evidence>
<evidence type="ECO:0000256" key="2">
    <source>
        <dbReference type="SAM" id="MobiDB-lite"/>
    </source>
</evidence>
<feature type="compositionally biased region" description="Basic and acidic residues" evidence="2">
    <location>
        <begin position="112"/>
        <end position="122"/>
    </location>
</feature>
<feature type="transmembrane region" description="Helical" evidence="3">
    <location>
        <begin position="7"/>
        <end position="25"/>
    </location>
</feature>
<evidence type="ECO:0000256" key="3">
    <source>
        <dbReference type="SAM" id="Phobius"/>
    </source>
</evidence>
<dbReference type="EMBL" id="SJPY01000003">
    <property type="protein sequence ID" value="TWU43253.1"/>
    <property type="molecule type" value="Genomic_DNA"/>
</dbReference>
<evidence type="ECO:0000313" key="4">
    <source>
        <dbReference type="EMBL" id="TWU43253.1"/>
    </source>
</evidence>
<dbReference type="Proteomes" id="UP000315471">
    <property type="component" value="Unassembled WGS sequence"/>
</dbReference>
<proteinExistence type="predicted"/>
<dbReference type="NCBIfam" id="TIGR03545">
    <property type="entry name" value="TIGR03545 family protein"/>
    <property type="match status" value="1"/>
</dbReference>
<dbReference type="RefSeq" id="WP_146599714.1">
    <property type="nucleotide sequence ID" value="NZ_SJPY01000003.1"/>
</dbReference>
<gene>
    <name evidence="4" type="ORF">Q31b_22910</name>
</gene>
<organism evidence="4 5">
    <name type="scientific">Novipirellula aureliae</name>
    <dbReference type="NCBI Taxonomy" id="2527966"/>
    <lineage>
        <taxon>Bacteria</taxon>
        <taxon>Pseudomonadati</taxon>
        <taxon>Planctomycetota</taxon>
        <taxon>Planctomycetia</taxon>
        <taxon>Pirellulales</taxon>
        <taxon>Pirellulaceae</taxon>
        <taxon>Novipirellula</taxon>
    </lineage>
</organism>
<keyword evidence="1" id="KW-0175">Coiled coil</keyword>
<sequence length="585" mass="65475">MIRWSFLITRTIIVIAIVMLLRWGLGPVAGFVTVKSLETAIGAKVDLGSTEVGLFPPSIVYTDLQVSDPRDGRDMQNAFRAESMEFTLDGDALLHRRWVAREGKITGIQIGSKRESSGKLDPVDELPAEASSGPSMLSKLLSATTDRLSDEASNLTENLETVRRSQEIRDRWDSEYNSLVVRARNLEKQIRTVRDEARGIDNPLRDWPQLQRTLEQARQARSELMAVRQAIDSLPEQLQSDLASLDEAKKIDMAKVEQYLPDGLENSDNFGVDLLKRSVGKQVAEIRGYLDSGRKIANYTVVAPQSDRIRGEDIDVVGDRRLPDVLVRHCEVSGFLRADGDTYELKGFVENMTPTPRLLREPGKVVLQLEGPEVVRVEYVRDRRRGADVDMLTLHWPQTEAKPMRLGNDEDAGLRVSGGQRELWVQLRCEGDQVQGRFVSKQTGLNMQLAVNPKYADSAAAKSVQASLDAVDRIEVDANFHGKWDDLALDLHSNLGQVFHRATEDAFRNQLAESQAKLKAKVDQAHLEQTVALREWLSTQQSEARSLLASADKSIEEMSQKVMNEVGDADVYLGKLRGALQKNLR</sequence>
<keyword evidence="3" id="KW-0472">Membrane</keyword>